<protein>
    <submittedName>
        <fullName evidence="1">DUF533 domain-containing protein</fullName>
    </submittedName>
</protein>
<dbReference type="Proteomes" id="UP000700706">
    <property type="component" value="Unassembled WGS sequence"/>
</dbReference>
<organism evidence="1 2">
    <name type="scientific">Inquilinus limosus</name>
    <dbReference type="NCBI Taxonomy" id="171674"/>
    <lineage>
        <taxon>Bacteria</taxon>
        <taxon>Pseudomonadati</taxon>
        <taxon>Pseudomonadota</taxon>
        <taxon>Alphaproteobacteria</taxon>
        <taxon>Rhodospirillales</taxon>
        <taxon>Rhodospirillaceae</taxon>
        <taxon>Inquilinus</taxon>
    </lineage>
</organism>
<dbReference type="EMBL" id="JAEKLZ010000484">
    <property type="protein sequence ID" value="MBW8729056.1"/>
    <property type="molecule type" value="Genomic_DNA"/>
</dbReference>
<sequence length="79" mass="8296">LGTEEKAFVMDELAKPLDVAAIAALAATPEQAAEIWLASRLAIDADDPREKAYLDDLAVRLKLPDGLAAHLEAQAASVG</sequence>
<gene>
    <name evidence="1" type="ORF">JF625_28395</name>
</gene>
<evidence type="ECO:0000313" key="2">
    <source>
        <dbReference type="Proteomes" id="UP000700706"/>
    </source>
</evidence>
<proteinExistence type="predicted"/>
<reference evidence="1" key="1">
    <citation type="submission" date="2020-06" db="EMBL/GenBank/DDBJ databases">
        <title>Stable isotope informed genome-resolved metagenomics uncovers potential trophic interactions in rhizosphere soil.</title>
        <authorList>
            <person name="Starr E.P."/>
            <person name="Shi S."/>
            <person name="Blazewicz S.J."/>
            <person name="Koch B.J."/>
            <person name="Probst A.J."/>
            <person name="Hungate B.A."/>
            <person name="Pett-Ridge J."/>
            <person name="Firestone M.K."/>
            <person name="Banfield J.F."/>
        </authorList>
    </citation>
    <scope>NUCLEOTIDE SEQUENCE</scope>
    <source>
        <strain evidence="1">YM_69_17</strain>
    </source>
</reference>
<dbReference type="Pfam" id="PF04391">
    <property type="entry name" value="DUF533"/>
    <property type="match status" value="1"/>
</dbReference>
<feature type="non-terminal residue" evidence="1">
    <location>
        <position position="1"/>
    </location>
</feature>
<dbReference type="AlphaFoldDB" id="A0A952FRE1"/>
<dbReference type="SUPFAM" id="SSF158682">
    <property type="entry name" value="TerB-like"/>
    <property type="match status" value="1"/>
</dbReference>
<accession>A0A952FRE1</accession>
<dbReference type="InterPro" id="IPR007486">
    <property type="entry name" value="YebE"/>
</dbReference>
<comment type="caution">
    <text evidence="1">The sequence shown here is derived from an EMBL/GenBank/DDBJ whole genome shotgun (WGS) entry which is preliminary data.</text>
</comment>
<evidence type="ECO:0000313" key="1">
    <source>
        <dbReference type="EMBL" id="MBW8729056.1"/>
    </source>
</evidence>
<name>A0A952FRE1_9PROT</name>
<dbReference type="InterPro" id="IPR029024">
    <property type="entry name" value="TerB-like"/>
</dbReference>